<dbReference type="Proteomes" id="UP001164539">
    <property type="component" value="Chromosome 4"/>
</dbReference>
<dbReference type="EMBL" id="CM051397">
    <property type="protein sequence ID" value="KAJ4720499.1"/>
    <property type="molecule type" value="Genomic_DNA"/>
</dbReference>
<comment type="caution">
    <text evidence="1">The sequence shown here is derived from an EMBL/GenBank/DDBJ whole genome shotgun (WGS) entry which is preliminary data.</text>
</comment>
<evidence type="ECO:0000313" key="2">
    <source>
        <dbReference type="Proteomes" id="UP001164539"/>
    </source>
</evidence>
<keyword evidence="2" id="KW-1185">Reference proteome</keyword>
<gene>
    <name evidence="1" type="ORF">OWV82_008320</name>
</gene>
<evidence type="ECO:0000313" key="1">
    <source>
        <dbReference type="EMBL" id="KAJ4720499.1"/>
    </source>
</evidence>
<organism evidence="1 2">
    <name type="scientific">Melia azedarach</name>
    <name type="common">Chinaberry tree</name>
    <dbReference type="NCBI Taxonomy" id="155640"/>
    <lineage>
        <taxon>Eukaryota</taxon>
        <taxon>Viridiplantae</taxon>
        <taxon>Streptophyta</taxon>
        <taxon>Embryophyta</taxon>
        <taxon>Tracheophyta</taxon>
        <taxon>Spermatophyta</taxon>
        <taxon>Magnoliopsida</taxon>
        <taxon>eudicotyledons</taxon>
        <taxon>Gunneridae</taxon>
        <taxon>Pentapetalae</taxon>
        <taxon>rosids</taxon>
        <taxon>malvids</taxon>
        <taxon>Sapindales</taxon>
        <taxon>Meliaceae</taxon>
        <taxon>Melia</taxon>
    </lineage>
</organism>
<accession>A0ACC1YBM7</accession>
<reference evidence="1 2" key="1">
    <citation type="journal article" date="2023" name="Science">
        <title>Complex scaffold remodeling in plant triterpene biosynthesis.</title>
        <authorList>
            <person name="De La Pena R."/>
            <person name="Hodgson H."/>
            <person name="Liu J.C."/>
            <person name="Stephenson M.J."/>
            <person name="Martin A.C."/>
            <person name="Owen C."/>
            <person name="Harkess A."/>
            <person name="Leebens-Mack J."/>
            <person name="Jimenez L.E."/>
            <person name="Osbourn A."/>
            <person name="Sattely E.S."/>
        </authorList>
    </citation>
    <scope>NUCLEOTIDE SEQUENCE [LARGE SCALE GENOMIC DNA]</scope>
    <source>
        <strain evidence="2">cv. JPN11</strain>
        <tissue evidence="1">Leaf</tissue>
    </source>
</reference>
<proteinExistence type="predicted"/>
<sequence>MKPPFNSFPHQNRPNSSTSTLPQQQVFTSNMLQNSVPMQSPTGIINPQIPFPLNNSNGHPMSMLNMPQAPLLTQPNFMNVSNPILFSLNNHLGLPQLSPVFPPHGNFGNLPQSASQGQIFAPNVSNLPMQNNQNVCLLNGQMCLQNPMQNMQQLLSMEMSNPSLFGNPQFGLLNCNGAAQQVNQNQQNFFQQGNSSAPLKSYSSGLQQSQNTQSSAFMRSQGKSVQNGGGGVSNSNWKNVPGKNFTRNPTREPSRGFQKSQFHQIDNRKRKKFGFNKDQRAKARGNANTTKFGPVNHMNQPSEKKRKSLASTYTEQEIKQWCEERRKNYPTKANINKKLTEKQSNSERIDKEVKMRREQLKEILAKQAELGVEVAEIPSHYLSDSEKLVHGREKNARPLNKRGRFQNKHDKRGRYNRREQFAKKQKLEDNDSSKTSSFNKRKPTLLQKLLSTDIKRDKSRLLQAFRFMVMNSFFKDWPEKPLKFPSVIVKESGVAGKLIEDKSLLVGKDVSEGSSRTTVENFDHAGDGNDNENEEKWNHNIQVSDDENDNNDEDDENDEQMNFYVGGKGSVGEENDRAEEEEGEIVD</sequence>
<protein>
    <submittedName>
        <fullName evidence="1">Nuclear fragile X mental retardation-interacting protein 1, conserved domain protein</fullName>
    </submittedName>
</protein>
<name>A0ACC1YBM7_MELAZ</name>